<dbReference type="InterPro" id="IPR024083">
    <property type="entry name" value="Fumarase/histidase_N"/>
</dbReference>
<comment type="caution">
    <text evidence="1">The sequence shown here is derived from an EMBL/GenBank/DDBJ whole genome shotgun (WGS) entry which is preliminary data.</text>
</comment>
<accession>A0A2A6FKZ8</accession>
<keyword evidence="1" id="KW-0456">Lyase</keyword>
<evidence type="ECO:0000313" key="1">
    <source>
        <dbReference type="EMBL" id="PDQ22326.1"/>
    </source>
</evidence>
<protein>
    <submittedName>
        <fullName evidence="1">Histidine ammonia-lyase</fullName>
    </submittedName>
</protein>
<name>A0A2A6FKZ8_9HYPH</name>
<keyword evidence="2" id="KW-1185">Reference proteome</keyword>
<dbReference type="InterPro" id="IPR008948">
    <property type="entry name" value="L-Aspartase-like"/>
</dbReference>
<dbReference type="AlphaFoldDB" id="A0A2A6FKZ8"/>
<dbReference type="Pfam" id="PF00221">
    <property type="entry name" value="Lyase_aromatic"/>
    <property type="match status" value="1"/>
</dbReference>
<gene>
    <name evidence="1" type="ORF">CN311_04170</name>
</gene>
<dbReference type="CDD" id="cd00332">
    <property type="entry name" value="PAL-HAL"/>
    <property type="match status" value="1"/>
</dbReference>
<proteinExistence type="predicted"/>
<dbReference type="SUPFAM" id="SSF48557">
    <property type="entry name" value="L-aspartase-like"/>
    <property type="match status" value="1"/>
</dbReference>
<dbReference type="EMBL" id="NWQG01000020">
    <property type="protein sequence ID" value="PDQ22326.1"/>
    <property type="molecule type" value="Genomic_DNA"/>
</dbReference>
<evidence type="ECO:0000313" key="2">
    <source>
        <dbReference type="Proteomes" id="UP000219182"/>
    </source>
</evidence>
<dbReference type="InterPro" id="IPR001106">
    <property type="entry name" value="Aromatic_Lyase"/>
</dbReference>
<dbReference type="Proteomes" id="UP000219182">
    <property type="component" value="Unassembled WGS sequence"/>
</dbReference>
<organism evidence="1 2">
    <name type="scientific">Mesorhizobium sanjuanii</name>
    <dbReference type="NCBI Taxonomy" id="2037900"/>
    <lineage>
        <taxon>Bacteria</taxon>
        <taxon>Pseudomonadati</taxon>
        <taxon>Pseudomonadota</taxon>
        <taxon>Alphaproteobacteria</taxon>
        <taxon>Hyphomicrobiales</taxon>
        <taxon>Phyllobacteriaceae</taxon>
        <taxon>Mesorhizobium</taxon>
    </lineage>
</organism>
<reference evidence="1 2" key="1">
    <citation type="submission" date="2017-09" db="EMBL/GenBank/DDBJ databases">
        <title>Mesorhizobum sanjuanii sp. nov. isolated from nodules of Lotus tenuis in saline-alkaline lowlands of Flooding Pampa.</title>
        <authorList>
            <person name="Sannazzaro A.I."/>
            <person name="Torres Tejerizo G.A."/>
            <person name="Fontana F."/>
            <person name="Cumpa Velazquez L.M."/>
            <person name="Hansen L."/>
            <person name="Pistorio M."/>
            <person name="Estrella M.J."/>
        </authorList>
    </citation>
    <scope>NUCLEOTIDE SEQUENCE [LARGE SCALE GENOMIC DNA]</scope>
    <source>
        <strain evidence="1 2">BSA136</strain>
    </source>
</reference>
<dbReference type="PANTHER" id="PTHR10362">
    <property type="entry name" value="HISTIDINE AMMONIA-LYASE"/>
    <property type="match status" value="1"/>
</dbReference>
<sequence length="498" mass="52464">MTSTPVRLTAAPLRTQDIAAIARRHALVEVSPEADALIRASRAVIERHAAENRPVYGLTTALGAAVDTPLSGEDLIAYQRRVSFGHAVGFGAALPREAVRAMMAVRIAGMAAGGTGISSAVFEGLVAALNAGLHPVVPSLGSLGAADLAPLAHMTLGLLGHGQAEYGGETMPAAEALERAGLKPLDIHAKDGHAIIVANSLSVAQACLALEDIERAFEWSLKAVALNLEAFRANVSSLDDSAMAARPAFGQRAVAARLRELLSGSTLFKEGAARRIQDPLSYRCVPQVWGALRHAIDEARAATEIELASSGDNPVVLAGEDRIVSHGNFDMTAFVLSWERLSQALAHAAAGIANRTIKLMSPAVAGLPRFLAANGQNRMGFAILQKPISAMEAEIRFLASPISLTPIAVSDWVEDQSSMAPAVIAKINQIVERFRYLVAMELISAAYAADIRGVADTLGRGVDEAYRTVRERVAPLEEDRELGCDVASIAAMIAQSCS</sequence>
<dbReference type="Gene3D" id="1.10.275.10">
    <property type="entry name" value="Fumarase/aspartase (N-terminal domain)"/>
    <property type="match status" value="1"/>
</dbReference>
<dbReference type="Gene3D" id="1.20.200.10">
    <property type="entry name" value="Fumarase/aspartase (Central domain)"/>
    <property type="match status" value="1"/>
</dbReference>
<dbReference type="GO" id="GO:0016841">
    <property type="term" value="F:ammonia-lyase activity"/>
    <property type="evidence" value="ECO:0007669"/>
    <property type="project" value="UniProtKB-ARBA"/>
</dbReference>
<dbReference type="RefSeq" id="WP_097572130.1">
    <property type="nucleotide sequence ID" value="NZ_NWQG01000020.1"/>
</dbReference>